<feature type="transmembrane region" description="Helical" evidence="1">
    <location>
        <begin position="221"/>
        <end position="241"/>
    </location>
</feature>
<dbReference type="GO" id="GO:0009384">
    <property type="term" value="F:N-acylmannosamine kinase activity"/>
    <property type="evidence" value="ECO:0007669"/>
    <property type="project" value="TreeGrafter"/>
</dbReference>
<dbReference type="InterPro" id="IPR036390">
    <property type="entry name" value="WH_DNA-bd_sf"/>
</dbReference>
<dbReference type="GO" id="GO:0019262">
    <property type="term" value="P:N-acetylneuraminate catabolic process"/>
    <property type="evidence" value="ECO:0007669"/>
    <property type="project" value="TreeGrafter"/>
</dbReference>
<name>A0A975WEM6_9RHOB</name>
<gene>
    <name evidence="2" type="ORF">SAMN04487940_1263</name>
</gene>
<dbReference type="RefSeq" id="WP_048533018.1">
    <property type="nucleotide sequence ID" value="NZ_CATLQZ010000028.1"/>
</dbReference>
<dbReference type="PANTHER" id="PTHR18964:SF169">
    <property type="entry name" value="N-ACETYLMANNOSAMINE KINASE"/>
    <property type="match status" value="1"/>
</dbReference>
<proteinExistence type="predicted"/>
<comment type="caution">
    <text evidence="2">The sequence shown here is derived from an EMBL/GenBank/DDBJ whole genome shotgun (WGS) entry which is preliminary data.</text>
</comment>
<evidence type="ECO:0000313" key="2">
    <source>
        <dbReference type="EMBL" id="SEK08114.1"/>
    </source>
</evidence>
<dbReference type="EMBL" id="FNYY01000026">
    <property type="protein sequence ID" value="SEK08114.1"/>
    <property type="molecule type" value="Genomic_DNA"/>
</dbReference>
<keyword evidence="3" id="KW-1185">Reference proteome</keyword>
<keyword evidence="1" id="KW-1133">Transmembrane helix</keyword>
<dbReference type="InterPro" id="IPR000600">
    <property type="entry name" value="ROK"/>
</dbReference>
<dbReference type="Pfam" id="PF13412">
    <property type="entry name" value="HTH_24"/>
    <property type="match status" value="1"/>
</dbReference>
<dbReference type="InterPro" id="IPR036388">
    <property type="entry name" value="WH-like_DNA-bd_sf"/>
</dbReference>
<dbReference type="AlphaFoldDB" id="A0A975WEM6"/>
<evidence type="ECO:0000313" key="3">
    <source>
        <dbReference type="Proteomes" id="UP000182932"/>
    </source>
</evidence>
<dbReference type="Gene3D" id="3.30.420.40">
    <property type="match status" value="2"/>
</dbReference>
<dbReference type="PANTHER" id="PTHR18964">
    <property type="entry name" value="ROK (REPRESSOR, ORF, KINASE) FAMILY"/>
    <property type="match status" value="1"/>
</dbReference>
<dbReference type="InterPro" id="IPR043129">
    <property type="entry name" value="ATPase_NBD"/>
</dbReference>
<dbReference type="GeneID" id="80820741"/>
<accession>A0A975WEM6</accession>
<dbReference type="CDD" id="cd23763">
    <property type="entry name" value="ASKHA_ATPase_ROK"/>
    <property type="match status" value="1"/>
</dbReference>
<protein>
    <submittedName>
        <fullName evidence="2">Transcriptional regulator, MarR family</fullName>
    </submittedName>
</protein>
<dbReference type="Pfam" id="PF00480">
    <property type="entry name" value="ROK"/>
    <property type="match status" value="1"/>
</dbReference>
<dbReference type="SUPFAM" id="SSF46785">
    <property type="entry name" value="Winged helix' DNA-binding domain"/>
    <property type="match status" value="1"/>
</dbReference>
<keyword evidence="1" id="KW-0472">Membrane</keyword>
<sequence>MTQENSRSFSSGVNQSGVRDYNERLLLSMIQRLGPMPGSDMARQSNLSAQTVSVILRSLEADGLLIKGAPQRGRVGKPRIPMALNPAGSFSFGLKIGRRSADLALMDLMGAVRAQTQVQYHFPDPDALLAFLQDGIAAMSADLAPEQRALICGIGIAAPFELWKRHEIIGADDRSYDSWHGRDIVKEMAAFTELPISLVNDATSACYAENTFGQGRKFRDYAYFFIGAFAGGGVVMNGAVFEGHRENAGALGSLITRDAKGRPAQLMDRASIFWLEAAIREAGGDPSLLWTQGADWADFEHQLGPWIEMAAQELAMAALSCCAVIDFEAVLIDGAFPAAVRARLVRRVAALAQDIETIGLYRPEFAEGEVGANARVLGAAYRPIASQYFLGSGMLNSSV</sequence>
<keyword evidence="1" id="KW-0812">Transmembrane</keyword>
<organism evidence="2 3">
    <name type="scientific">Marinovum algicola</name>
    <dbReference type="NCBI Taxonomy" id="42444"/>
    <lineage>
        <taxon>Bacteria</taxon>
        <taxon>Pseudomonadati</taxon>
        <taxon>Pseudomonadota</taxon>
        <taxon>Alphaproteobacteria</taxon>
        <taxon>Rhodobacterales</taxon>
        <taxon>Roseobacteraceae</taxon>
        <taxon>Marinovum</taxon>
    </lineage>
</organism>
<reference evidence="2 3" key="1">
    <citation type="submission" date="2016-10" db="EMBL/GenBank/DDBJ databases">
        <authorList>
            <person name="Varghese N."/>
            <person name="Submissions S."/>
        </authorList>
    </citation>
    <scope>NUCLEOTIDE SEQUENCE [LARGE SCALE GENOMIC DNA]</scope>
    <source>
        <strain evidence="2 3">FF3</strain>
    </source>
</reference>
<dbReference type="Gene3D" id="1.10.10.10">
    <property type="entry name" value="Winged helix-like DNA-binding domain superfamily/Winged helix DNA-binding domain"/>
    <property type="match status" value="1"/>
</dbReference>
<dbReference type="SUPFAM" id="SSF53067">
    <property type="entry name" value="Actin-like ATPase domain"/>
    <property type="match status" value="1"/>
</dbReference>
<dbReference type="Proteomes" id="UP000182932">
    <property type="component" value="Unassembled WGS sequence"/>
</dbReference>
<evidence type="ECO:0000256" key="1">
    <source>
        <dbReference type="SAM" id="Phobius"/>
    </source>
</evidence>